<accession>A0A1R4HJM8</accession>
<reference evidence="2" key="1">
    <citation type="submission" date="2017-02" db="EMBL/GenBank/DDBJ databases">
        <authorList>
            <person name="Daims H."/>
        </authorList>
    </citation>
    <scope>NUCLEOTIDE SEQUENCE [LARGE SCALE GENOMIC DNA]</scope>
</reference>
<protein>
    <submittedName>
        <fullName evidence="1">Uncharacterized protein</fullName>
    </submittedName>
</protein>
<gene>
    <name evidence="1" type="ORF">CRENPOLYSF1_90036</name>
</gene>
<sequence>MVIGYQKNQLFQIADLFLVGLNSDIFIKWLNCGVPFSS</sequence>
<evidence type="ECO:0000313" key="2">
    <source>
        <dbReference type="Proteomes" id="UP000195667"/>
    </source>
</evidence>
<dbReference type="EMBL" id="FUKI01000170">
    <property type="protein sequence ID" value="SJM96432.1"/>
    <property type="molecule type" value="Genomic_DNA"/>
</dbReference>
<dbReference type="AlphaFoldDB" id="A0A1R4HJM8"/>
<proteinExistence type="predicted"/>
<keyword evidence="2" id="KW-1185">Reference proteome</keyword>
<name>A0A1R4HJM8_9GAMM</name>
<evidence type="ECO:0000313" key="1">
    <source>
        <dbReference type="EMBL" id="SJM96432.1"/>
    </source>
</evidence>
<dbReference type="Proteomes" id="UP000195667">
    <property type="component" value="Unassembled WGS sequence"/>
</dbReference>
<organism evidence="1 2">
    <name type="scientific">Crenothrix polyspora</name>
    <dbReference type="NCBI Taxonomy" id="360316"/>
    <lineage>
        <taxon>Bacteria</taxon>
        <taxon>Pseudomonadati</taxon>
        <taxon>Pseudomonadota</taxon>
        <taxon>Gammaproteobacteria</taxon>
        <taxon>Methylococcales</taxon>
        <taxon>Crenotrichaceae</taxon>
        <taxon>Crenothrix</taxon>
    </lineage>
</organism>